<dbReference type="EMBL" id="RQJP01000006">
    <property type="protein sequence ID" value="RRB10980.1"/>
    <property type="molecule type" value="Genomic_DNA"/>
</dbReference>
<dbReference type="Pfam" id="PF08327">
    <property type="entry name" value="AHSA1"/>
    <property type="match status" value="1"/>
</dbReference>
<reference evidence="3 4" key="1">
    <citation type="submission" date="2018-11" db="EMBL/GenBank/DDBJ databases">
        <authorList>
            <person name="Zhou Z."/>
            <person name="Wang G."/>
        </authorList>
    </citation>
    <scope>NUCLEOTIDE SEQUENCE [LARGE SCALE GENOMIC DNA]</scope>
    <source>
        <strain evidence="3 4">KCTC42998</strain>
    </source>
</reference>
<dbReference type="AlphaFoldDB" id="A0A3P1CCN9"/>
<dbReference type="OrthoDB" id="384974at2"/>
<evidence type="ECO:0000259" key="2">
    <source>
        <dbReference type="Pfam" id="PF08327"/>
    </source>
</evidence>
<accession>A0A3P1CCN9</accession>
<dbReference type="Proteomes" id="UP000274271">
    <property type="component" value="Unassembled WGS sequence"/>
</dbReference>
<keyword evidence="4" id="KW-1185">Reference proteome</keyword>
<dbReference type="Gene3D" id="3.30.530.20">
    <property type="match status" value="1"/>
</dbReference>
<dbReference type="InterPro" id="IPR013538">
    <property type="entry name" value="ASHA1/2-like_C"/>
</dbReference>
<sequence length="153" mass="17986">MTPEIRTTPPDCEIVSSRIFPVKRELLFRAWSDPNHLKKWWGPAGFTNTFHEFDFRVGGKWRFTMHGPDKGNYANECEFTTIDEPSLIAWKRFSKPLFQVVATFEDVSDDQTKLVFKMLFNTADECRKVRPFAVDKNEENFDRLENELTQMAL</sequence>
<dbReference type="CDD" id="cd08894">
    <property type="entry name" value="SRPBCC_CalC_Aha1-like_1"/>
    <property type="match status" value="1"/>
</dbReference>
<comment type="similarity">
    <text evidence="1">Belongs to the AHA1 family.</text>
</comment>
<feature type="domain" description="Activator of Hsp90 ATPase homologue 1/2-like C-terminal" evidence="2">
    <location>
        <begin position="22"/>
        <end position="147"/>
    </location>
</feature>
<evidence type="ECO:0000313" key="3">
    <source>
        <dbReference type="EMBL" id="RRB10980.1"/>
    </source>
</evidence>
<organism evidence="3 4">
    <name type="scientific">Larkinella knui</name>
    <dbReference type="NCBI Taxonomy" id="2025310"/>
    <lineage>
        <taxon>Bacteria</taxon>
        <taxon>Pseudomonadati</taxon>
        <taxon>Bacteroidota</taxon>
        <taxon>Cytophagia</taxon>
        <taxon>Cytophagales</taxon>
        <taxon>Spirosomataceae</taxon>
        <taxon>Larkinella</taxon>
    </lineage>
</organism>
<evidence type="ECO:0000313" key="4">
    <source>
        <dbReference type="Proteomes" id="UP000274271"/>
    </source>
</evidence>
<proteinExistence type="inferred from homology"/>
<name>A0A3P1CCN9_9BACT</name>
<evidence type="ECO:0000256" key="1">
    <source>
        <dbReference type="ARBA" id="ARBA00006817"/>
    </source>
</evidence>
<dbReference type="SUPFAM" id="SSF55961">
    <property type="entry name" value="Bet v1-like"/>
    <property type="match status" value="1"/>
</dbReference>
<gene>
    <name evidence="3" type="ORF">EHT87_27960</name>
</gene>
<dbReference type="RefSeq" id="WP_124910071.1">
    <property type="nucleotide sequence ID" value="NZ_RQJP01000006.1"/>
</dbReference>
<comment type="caution">
    <text evidence="3">The sequence shown here is derived from an EMBL/GenBank/DDBJ whole genome shotgun (WGS) entry which is preliminary data.</text>
</comment>
<dbReference type="InterPro" id="IPR023393">
    <property type="entry name" value="START-like_dom_sf"/>
</dbReference>
<protein>
    <submittedName>
        <fullName evidence="3">ATPase</fullName>
    </submittedName>
</protein>